<reference evidence="3 4" key="1">
    <citation type="submission" date="2024-08" db="EMBL/GenBank/DDBJ databases">
        <authorList>
            <person name="Lu H."/>
        </authorList>
    </citation>
    <scope>NUCLEOTIDE SEQUENCE [LARGE SCALE GENOMIC DNA]</scope>
    <source>
        <strain evidence="3 4">LYH14W</strain>
    </source>
</reference>
<dbReference type="InterPro" id="IPR044651">
    <property type="entry name" value="OTSB-like"/>
</dbReference>
<dbReference type="Proteomes" id="UP001606210">
    <property type="component" value="Unassembled WGS sequence"/>
</dbReference>
<dbReference type="Pfam" id="PF02358">
    <property type="entry name" value="Trehalose_PPase"/>
    <property type="match status" value="1"/>
</dbReference>
<dbReference type="PANTHER" id="PTHR43768:SF3">
    <property type="entry name" value="TREHALOSE 6-PHOSPHATE PHOSPHATASE"/>
    <property type="match status" value="1"/>
</dbReference>
<comment type="caution">
    <text evidence="3">The sequence shown here is derived from an EMBL/GenBank/DDBJ whole genome shotgun (WGS) entry which is preliminary data.</text>
</comment>
<proteinExistence type="inferred from homology"/>
<comment type="similarity">
    <text evidence="2">Belongs to the trehalose phosphatase family.</text>
</comment>
<comment type="cofactor">
    <cofactor evidence="2">
        <name>Mg(2+)</name>
        <dbReference type="ChEBI" id="CHEBI:18420"/>
    </cofactor>
</comment>
<dbReference type="Gene3D" id="3.40.50.1000">
    <property type="entry name" value="HAD superfamily/HAD-like"/>
    <property type="match status" value="1"/>
</dbReference>
<dbReference type="SUPFAM" id="SSF56784">
    <property type="entry name" value="HAD-like"/>
    <property type="match status" value="1"/>
</dbReference>
<keyword evidence="4" id="KW-1185">Reference proteome</keyword>
<name>A0ABW7EVK6_9BURK</name>
<evidence type="ECO:0000256" key="2">
    <source>
        <dbReference type="RuleBase" id="RU361117"/>
    </source>
</evidence>
<evidence type="ECO:0000313" key="3">
    <source>
        <dbReference type="EMBL" id="MFG6428388.1"/>
    </source>
</evidence>
<dbReference type="PANTHER" id="PTHR43768">
    <property type="entry name" value="TREHALOSE 6-PHOSPHATE PHOSPHATASE"/>
    <property type="match status" value="1"/>
</dbReference>
<sequence>MRHLFSPAGEAAVAQLMRRQDVLLAFDFDGTLAPIVARPDDARVSVAIARRLSLLAAQRPVAVITGRSVADVRPRLGFEPSFVVGNHGAEGMGWSPSGEGMDQFRARLRAHADDLRAAGVQVEDKVFSLALHYRLARDRGVAMQAIERLLAAPAAGVQMFGGKCVVNVVSQDAPDKGDAAKALLRASGCEALLFVGDDVNDEAVFECAQDGWLTVRIGRSHGASLAMFFLDTHSEMSALLERLQQAMVREAPSPDD</sequence>
<dbReference type="GO" id="GO:0004805">
    <property type="term" value="F:trehalose-phosphatase activity"/>
    <property type="evidence" value="ECO:0007669"/>
    <property type="project" value="UniProtKB-EC"/>
</dbReference>
<keyword evidence="1 2" id="KW-0378">Hydrolase</keyword>
<evidence type="ECO:0000313" key="4">
    <source>
        <dbReference type="Proteomes" id="UP001606210"/>
    </source>
</evidence>
<keyword evidence="2" id="KW-0460">Magnesium</keyword>
<dbReference type="EC" id="3.1.3.12" evidence="2"/>
<dbReference type="InterPro" id="IPR036412">
    <property type="entry name" value="HAD-like_sf"/>
</dbReference>
<evidence type="ECO:0000256" key="1">
    <source>
        <dbReference type="ARBA" id="ARBA00022801"/>
    </source>
</evidence>
<keyword evidence="2" id="KW-0479">Metal-binding</keyword>
<dbReference type="NCBIfam" id="TIGR00685">
    <property type="entry name" value="T6PP"/>
    <property type="match status" value="1"/>
</dbReference>
<dbReference type="EMBL" id="JBIGHV010000001">
    <property type="protein sequence ID" value="MFG6428388.1"/>
    <property type="molecule type" value="Genomic_DNA"/>
</dbReference>
<accession>A0ABW7EVK6</accession>
<dbReference type="InterPro" id="IPR003337">
    <property type="entry name" value="Trehalose_PPase"/>
</dbReference>
<comment type="pathway">
    <text evidence="2">Glycan biosynthesis; trehalose biosynthesis.</text>
</comment>
<dbReference type="RefSeq" id="WP_394475319.1">
    <property type="nucleotide sequence ID" value="NZ_JBIGHV010000001.1"/>
</dbReference>
<gene>
    <name evidence="3" type="primary">otsB</name>
    <name evidence="3" type="ORF">ACG00Y_00595</name>
</gene>
<comment type="catalytic activity">
    <reaction evidence="2">
        <text>alpha,alpha-trehalose 6-phosphate + H2O = alpha,alpha-trehalose + phosphate</text>
        <dbReference type="Rhea" id="RHEA:23420"/>
        <dbReference type="ChEBI" id="CHEBI:15377"/>
        <dbReference type="ChEBI" id="CHEBI:16551"/>
        <dbReference type="ChEBI" id="CHEBI:43474"/>
        <dbReference type="ChEBI" id="CHEBI:58429"/>
        <dbReference type="EC" id="3.1.3.12"/>
    </reaction>
</comment>
<protein>
    <recommendedName>
        <fullName evidence="2">Trehalose 6-phosphate phosphatase</fullName>
        <ecNumber evidence="2">3.1.3.12</ecNumber>
    </recommendedName>
</protein>
<dbReference type="Gene3D" id="3.30.70.1020">
    <property type="entry name" value="Trehalose-6-phosphate phosphatase related protein, domain 2"/>
    <property type="match status" value="1"/>
</dbReference>
<organism evidence="3 4">
    <name type="scientific">Pelomonas parva</name>
    <dbReference type="NCBI Taxonomy" id="3299032"/>
    <lineage>
        <taxon>Bacteria</taxon>
        <taxon>Pseudomonadati</taxon>
        <taxon>Pseudomonadota</taxon>
        <taxon>Betaproteobacteria</taxon>
        <taxon>Burkholderiales</taxon>
        <taxon>Sphaerotilaceae</taxon>
        <taxon>Roseateles</taxon>
    </lineage>
</organism>
<comment type="function">
    <text evidence="2">Removes the phosphate from trehalose 6-phosphate to produce free trehalose.</text>
</comment>
<dbReference type="InterPro" id="IPR023214">
    <property type="entry name" value="HAD_sf"/>
</dbReference>